<feature type="domain" description="Major facilitator superfamily (MFS) profile" evidence="9">
    <location>
        <begin position="24"/>
        <end position="431"/>
    </location>
</feature>
<evidence type="ECO:0000256" key="7">
    <source>
        <dbReference type="ARBA" id="ARBA00023136"/>
    </source>
</evidence>
<dbReference type="GO" id="GO:0005886">
    <property type="term" value="C:plasma membrane"/>
    <property type="evidence" value="ECO:0007669"/>
    <property type="project" value="UniProtKB-SubCell"/>
</dbReference>
<keyword evidence="7 8" id="KW-0472">Membrane</keyword>
<evidence type="ECO:0000256" key="2">
    <source>
        <dbReference type="ARBA" id="ARBA00022448"/>
    </source>
</evidence>
<keyword evidence="3" id="KW-1003">Cell membrane</keyword>
<keyword evidence="5" id="KW-0769">Symport</keyword>
<comment type="subcellular location">
    <subcellularLocation>
        <location evidence="1">Cell membrane</location>
        <topology evidence="1">Multi-pass membrane protein</topology>
    </subcellularLocation>
</comment>
<evidence type="ECO:0000256" key="1">
    <source>
        <dbReference type="ARBA" id="ARBA00004651"/>
    </source>
</evidence>
<feature type="transmembrane region" description="Helical" evidence="8">
    <location>
        <begin position="158"/>
        <end position="184"/>
    </location>
</feature>
<keyword evidence="4 8" id="KW-0812">Transmembrane</keyword>
<dbReference type="InterPro" id="IPR020846">
    <property type="entry name" value="MFS_dom"/>
</dbReference>
<dbReference type="InterPro" id="IPR051084">
    <property type="entry name" value="H+-coupled_symporters"/>
</dbReference>
<evidence type="ECO:0000256" key="5">
    <source>
        <dbReference type="ARBA" id="ARBA00022847"/>
    </source>
</evidence>
<dbReference type="InterPro" id="IPR005828">
    <property type="entry name" value="MFS_sugar_transport-like"/>
</dbReference>
<keyword evidence="11" id="KW-1185">Reference proteome</keyword>
<dbReference type="RefSeq" id="WP_182954458.1">
    <property type="nucleotide sequence ID" value="NZ_JABEQM010000002.1"/>
</dbReference>
<feature type="transmembrane region" description="Helical" evidence="8">
    <location>
        <begin position="57"/>
        <end position="76"/>
    </location>
</feature>
<feature type="transmembrane region" description="Helical" evidence="8">
    <location>
        <begin position="313"/>
        <end position="331"/>
    </location>
</feature>
<feature type="transmembrane region" description="Helical" evidence="8">
    <location>
        <begin position="373"/>
        <end position="395"/>
    </location>
</feature>
<dbReference type="Gene3D" id="1.20.1250.20">
    <property type="entry name" value="MFS general substrate transporter like domains"/>
    <property type="match status" value="1"/>
</dbReference>
<evidence type="ECO:0000313" key="10">
    <source>
        <dbReference type="EMBL" id="MBB2200632.1"/>
    </source>
</evidence>
<dbReference type="PROSITE" id="PS50850">
    <property type="entry name" value="MFS"/>
    <property type="match status" value="1"/>
</dbReference>
<dbReference type="PANTHER" id="PTHR43528:SF3">
    <property type="entry name" value="CITRATE-PROTON SYMPORTER"/>
    <property type="match status" value="1"/>
</dbReference>
<name>A0A7W4PJR4_9PROT</name>
<feature type="transmembrane region" description="Helical" evidence="8">
    <location>
        <begin position="407"/>
        <end position="426"/>
    </location>
</feature>
<dbReference type="PANTHER" id="PTHR43528">
    <property type="entry name" value="ALPHA-KETOGLUTARATE PERMEASE"/>
    <property type="match status" value="1"/>
</dbReference>
<feature type="transmembrane region" description="Helical" evidence="8">
    <location>
        <begin position="283"/>
        <end position="304"/>
    </location>
</feature>
<feature type="transmembrane region" description="Helical" evidence="8">
    <location>
        <begin position="243"/>
        <end position="263"/>
    </location>
</feature>
<evidence type="ECO:0000256" key="8">
    <source>
        <dbReference type="SAM" id="Phobius"/>
    </source>
</evidence>
<protein>
    <submittedName>
        <fullName evidence="10">MFS transporter</fullName>
    </submittedName>
</protein>
<dbReference type="Pfam" id="PF00083">
    <property type="entry name" value="Sugar_tr"/>
    <property type="match status" value="1"/>
</dbReference>
<keyword evidence="6 8" id="KW-1133">Transmembrane helix</keyword>
<dbReference type="GO" id="GO:0015293">
    <property type="term" value="F:symporter activity"/>
    <property type="evidence" value="ECO:0007669"/>
    <property type="project" value="UniProtKB-KW"/>
</dbReference>
<dbReference type="EMBL" id="JABEQM010000002">
    <property type="protein sequence ID" value="MBB2200632.1"/>
    <property type="molecule type" value="Genomic_DNA"/>
</dbReference>
<evidence type="ECO:0000313" key="11">
    <source>
        <dbReference type="Proteomes" id="UP000578030"/>
    </source>
</evidence>
<feature type="transmembrane region" description="Helical" evidence="8">
    <location>
        <begin position="196"/>
        <end position="215"/>
    </location>
</feature>
<evidence type="ECO:0000256" key="3">
    <source>
        <dbReference type="ARBA" id="ARBA00022475"/>
    </source>
</evidence>
<dbReference type="SUPFAM" id="SSF103473">
    <property type="entry name" value="MFS general substrate transporter"/>
    <property type="match status" value="1"/>
</dbReference>
<comment type="caution">
    <text evidence="10">The sequence shown here is derived from an EMBL/GenBank/DDBJ whole genome shotgun (WGS) entry which is preliminary data.</text>
</comment>
<dbReference type="AlphaFoldDB" id="A0A7W4PJR4"/>
<dbReference type="InterPro" id="IPR036259">
    <property type="entry name" value="MFS_trans_sf"/>
</dbReference>
<gene>
    <name evidence="10" type="ORF">HLH28_03385</name>
</gene>
<dbReference type="Proteomes" id="UP000578030">
    <property type="component" value="Unassembled WGS sequence"/>
</dbReference>
<proteinExistence type="predicted"/>
<reference evidence="10 11" key="1">
    <citation type="submission" date="2020-04" db="EMBL/GenBank/DDBJ databases">
        <title>Description of novel Gluconacetobacter.</title>
        <authorList>
            <person name="Sombolestani A."/>
        </authorList>
    </citation>
    <scope>NUCLEOTIDE SEQUENCE [LARGE SCALE GENOMIC DNA]</scope>
    <source>
        <strain evidence="10 11">LMG 27802</strain>
    </source>
</reference>
<accession>A0A7W4PJR4</accession>
<keyword evidence="2" id="KW-0813">Transport</keyword>
<feature type="transmembrane region" description="Helical" evidence="8">
    <location>
        <begin position="337"/>
        <end position="361"/>
    </location>
</feature>
<sequence length="448" mass="48099">MTTHVEHAVPAAPLMRAEAGRTRIMLGLCIGNFLEFYNFMAYAFFAPMIARSFYHSATPIMGLFYSLVTFAIGFFVRPAGAWAMGLYTRRHGHQRTLTATFVMMAAGSGLIAITPRTEQIGALGPVLILLARVLQGFSEGGEVGPVTALLYRIAPPGWGGIFGSLQYFTQLVGSLFAVAFGFALSVSLDHAALYDWGWRIPFLLGIGIFPVGMWLRRGVADLNVDLRAPAVRTSRDRADMRRLWITVMVIFMGVGSGTIAHWLRTFGVSYAVTVLHLSPARGMAAMMLGLGVGIAALLGGMMIARRGPAWRPVVIGIGIVNTLVAAPLYYICIHYPGFWTLTGLNVVLFLLSGLTSTSLWQEMLAALPHESRGFIFGIVYALAVSSLGGLTQPAVTWLIAATGSPMVAGYVMAGALPLGTIAYACLTSSAWRDRRQGDAAPGGARTRA</sequence>
<evidence type="ECO:0000256" key="4">
    <source>
        <dbReference type="ARBA" id="ARBA00022692"/>
    </source>
</evidence>
<evidence type="ECO:0000256" key="6">
    <source>
        <dbReference type="ARBA" id="ARBA00022989"/>
    </source>
</evidence>
<evidence type="ECO:0000259" key="9">
    <source>
        <dbReference type="PROSITE" id="PS50850"/>
    </source>
</evidence>
<feature type="transmembrane region" description="Helical" evidence="8">
    <location>
        <begin position="24"/>
        <end position="45"/>
    </location>
</feature>
<organism evidence="10 11">
    <name type="scientific">Gluconacetobacter tumulisoli</name>
    <dbReference type="NCBI Taxonomy" id="1286189"/>
    <lineage>
        <taxon>Bacteria</taxon>
        <taxon>Pseudomonadati</taxon>
        <taxon>Pseudomonadota</taxon>
        <taxon>Alphaproteobacteria</taxon>
        <taxon>Acetobacterales</taxon>
        <taxon>Acetobacteraceae</taxon>
        <taxon>Gluconacetobacter</taxon>
    </lineage>
</organism>